<keyword evidence="3" id="KW-0489">Methyltransferase</keyword>
<evidence type="ECO:0000259" key="1">
    <source>
        <dbReference type="Pfam" id="PF08421"/>
    </source>
</evidence>
<dbReference type="Gene3D" id="6.20.50.110">
    <property type="entry name" value="Methyltransferase, zinc-binding domain"/>
    <property type="match status" value="1"/>
</dbReference>
<dbReference type="InterPro" id="IPR013691">
    <property type="entry name" value="MeTrfase_14"/>
</dbReference>
<dbReference type="Gene3D" id="6.10.250.3100">
    <property type="match status" value="1"/>
</dbReference>
<protein>
    <submittedName>
        <fullName evidence="3">NDP-hexose 3-C-methyltransferase TylCIII</fullName>
    </submittedName>
</protein>
<dbReference type="SUPFAM" id="SSF53335">
    <property type="entry name" value="S-adenosyl-L-methionine-dependent methyltransferases"/>
    <property type="match status" value="1"/>
</dbReference>
<dbReference type="Pfam" id="PF13489">
    <property type="entry name" value="Methyltransf_23"/>
    <property type="match status" value="1"/>
</dbReference>
<dbReference type="InterPro" id="IPR013630">
    <property type="entry name" value="Methyltransf_Zn-bd_dom_put"/>
</dbReference>
<reference evidence="3" key="1">
    <citation type="journal article" date="2014" name="Genome Biol. Evol.">
        <title>Pangenome evidence for extensive interdomain horizontal transfer affecting lineage core and shell genes in uncultured planktonic thaumarchaeota and euryarchaeota.</title>
        <authorList>
            <person name="Deschamps P."/>
            <person name="Zivanovic Y."/>
            <person name="Moreira D."/>
            <person name="Rodriguez-Valera F."/>
            <person name="Lopez-Garcia P."/>
        </authorList>
    </citation>
    <scope>NUCLEOTIDE SEQUENCE</scope>
</reference>
<sequence>MLGPSITECRACGESDLIPILSLGNQYPSNFIDEDFSPNEKDKIPLELVFCGKKECGLLQLKHTASRKSLYEEYWFRSGLNEAMRKALQDITENIEKRITLSQNDIVLDIGCNDGTLLRSYKSNVRLVGFEPASNLIDEAKPGTVKIINDFFRFDKFAKHFPNEKCKVVTSIAMFYDLEDPKSFVRDIVNCLDQSGIWVIQMAYIIPMLELNAFDNIVHEHLQYYSLKSLKNLLESYSLEIFDVELNDVYGGSFRVFVKSKANGQIQIQNSVDEWLAKEEEFGLSEKQTYLDFAKRVNSVKDELYDFINQESSNGKIIYVYGASTKGNALLQFCNLNDKLIKKAADRDSIKHGKRTIGSNIPIISEEQARQENPDYFLILPWHLVEFFKEREKEFLSNGGKFIVPLPKFKIISNNETSHD</sequence>
<dbReference type="InterPro" id="IPR029063">
    <property type="entry name" value="SAM-dependent_MTases_sf"/>
</dbReference>
<evidence type="ECO:0000259" key="2">
    <source>
        <dbReference type="Pfam" id="PF08484"/>
    </source>
</evidence>
<dbReference type="EMBL" id="KF900867">
    <property type="protein sequence ID" value="AIF09585.1"/>
    <property type="molecule type" value="Genomic_DNA"/>
</dbReference>
<name>A0A075H303_9ARCH</name>
<dbReference type="PANTHER" id="PTHR43861:SF5">
    <property type="entry name" value="BLL5978 PROTEIN"/>
    <property type="match status" value="1"/>
</dbReference>
<keyword evidence="3" id="KW-0808">Transferase</keyword>
<proteinExistence type="predicted"/>
<dbReference type="InterPro" id="IPR038576">
    <property type="entry name" value="Methyltransf_Zn-bd_dom_put_sf"/>
</dbReference>
<evidence type="ECO:0000313" key="3">
    <source>
        <dbReference type="EMBL" id="AIF09585.1"/>
    </source>
</evidence>
<dbReference type="GO" id="GO:0008168">
    <property type="term" value="F:methyltransferase activity"/>
    <property type="evidence" value="ECO:0007669"/>
    <property type="project" value="UniProtKB-KW"/>
</dbReference>
<feature type="domain" description="C-methyltransferase" evidence="2">
    <location>
        <begin position="249"/>
        <end position="407"/>
    </location>
</feature>
<dbReference type="GO" id="GO:0032259">
    <property type="term" value="P:methylation"/>
    <property type="evidence" value="ECO:0007669"/>
    <property type="project" value="UniProtKB-KW"/>
</dbReference>
<dbReference type="PANTHER" id="PTHR43861">
    <property type="entry name" value="TRANS-ACONITATE 2-METHYLTRANSFERASE-RELATED"/>
    <property type="match status" value="1"/>
</dbReference>
<dbReference type="Gene3D" id="3.40.50.150">
    <property type="entry name" value="Vaccinia Virus protein VP39"/>
    <property type="match status" value="1"/>
</dbReference>
<dbReference type="AlphaFoldDB" id="A0A075H303"/>
<feature type="domain" description="Methyltransferase putative zinc binding" evidence="1">
    <location>
        <begin position="9"/>
        <end position="71"/>
    </location>
</feature>
<dbReference type="Pfam" id="PF08484">
    <property type="entry name" value="Methyltransf_14"/>
    <property type="match status" value="1"/>
</dbReference>
<organism evidence="3">
    <name type="scientific">uncultured marine thaumarchaeote KM3_38_E02</name>
    <dbReference type="NCBI Taxonomy" id="1456138"/>
    <lineage>
        <taxon>Archaea</taxon>
        <taxon>Nitrososphaerota</taxon>
        <taxon>environmental samples</taxon>
    </lineage>
</organism>
<accession>A0A075H303</accession>
<dbReference type="Pfam" id="PF08421">
    <property type="entry name" value="Methyltransf_13"/>
    <property type="match status" value="1"/>
</dbReference>
<dbReference type="Gene3D" id="3.40.50.720">
    <property type="entry name" value="NAD(P)-binding Rossmann-like Domain"/>
    <property type="match status" value="1"/>
</dbReference>